<accession>A0A7W9W648</accession>
<dbReference type="RefSeq" id="WP_184192831.1">
    <property type="nucleotide sequence ID" value="NZ_JACHGW010000001.1"/>
</dbReference>
<comment type="caution">
    <text evidence="1">The sequence shown here is derived from an EMBL/GenBank/DDBJ whole genome shotgun (WGS) entry which is preliminary data.</text>
</comment>
<dbReference type="EMBL" id="JACHGW010000001">
    <property type="protein sequence ID" value="MBB6049217.1"/>
    <property type="molecule type" value="Genomic_DNA"/>
</dbReference>
<name>A0A7W9W648_ARMRO</name>
<protein>
    <submittedName>
        <fullName evidence="1">Uncharacterized protein</fullName>
    </submittedName>
</protein>
<keyword evidence="2" id="KW-1185">Reference proteome</keyword>
<evidence type="ECO:0000313" key="1">
    <source>
        <dbReference type="EMBL" id="MBB6049217.1"/>
    </source>
</evidence>
<dbReference type="Proteomes" id="UP000520814">
    <property type="component" value="Unassembled WGS sequence"/>
</dbReference>
<proteinExistence type="predicted"/>
<organism evidence="1 2">
    <name type="scientific">Armatimonas rosea</name>
    <dbReference type="NCBI Taxonomy" id="685828"/>
    <lineage>
        <taxon>Bacteria</taxon>
        <taxon>Bacillati</taxon>
        <taxon>Armatimonadota</taxon>
        <taxon>Armatimonadia</taxon>
        <taxon>Armatimonadales</taxon>
        <taxon>Armatimonadaceae</taxon>
        <taxon>Armatimonas</taxon>
    </lineage>
</organism>
<reference evidence="1 2" key="1">
    <citation type="submission" date="2020-08" db="EMBL/GenBank/DDBJ databases">
        <title>Genomic Encyclopedia of Type Strains, Phase IV (KMG-IV): sequencing the most valuable type-strain genomes for metagenomic binning, comparative biology and taxonomic classification.</title>
        <authorList>
            <person name="Goeker M."/>
        </authorList>
    </citation>
    <scope>NUCLEOTIDE SEQUENCE [LARGE SCALE GENOMIC DNA]</scope>
    <source>
        <strain evidence="1 2">DSM 23562</strain>
    </source>
</reference>
<sequence>MSALLLIQFSGWCLLRLPTDPDPSDEPRGISGYTFAFAGEPDLDAILHFQQPENFTHRSHCPSIGVNVRSAQRFTSIDQQESLPALVGAPVSLLDRPQLQNRNWNLTLPGYEPIVPFHFQIAGQELTVRRDAPLDPNQPDRPLWEMDSALIQAQGAHGMEFEPETIGRATGIWNSLAVVQQRQALLQKDLEALQAHNGDPVAIAALEGRLYELNYALANPTDRRVLARNFVERFGFFIGGPTTIHGNQQDCLGGVISSATTPTPPWRLDFWMGAWDPDALSCYVEGSLQIPYLS</sequence>
<dbReference type="AlphaFoldDB" id="A0A7W9W648"/>
<evidence type="ECO:0000313" key="2">
    <source>
        <dbReference type="Proteomes" id="UP000520814"/>
    </source>
</evidence>
<gene>
    <name evidence="1" type="ORF">HNQ39_000979</name>
</gene>